<proteinExistence type="predicted"/>
<dbReference type="EMBL" id="LVVM01006436">
    <property type="protein sequence ID" value="OJA08085.1"/>
    <property type="molecule type" value="Genomic_DNA"/>
</dbReference>
<evidence type="ECO:0000313" key="1">
    <source>
        <dbReference type="EMBL" id="OJA08085.1"/>
    </source>
</evidence>
<organism evidence="1 2">
    <name type="scientific">Rhizopogon vesiculosus</name>
    <dbReference type="NCBI Taxonomy" id="180088"/>
    <lineage>
        <taxon>Eukaryota</taxon>
        <taxon>Fungi</taxon>
        <taxon>Dikarya</taxon>
        <taxon>Basidiomycota</taxon>
        <taxon>Agaricomycotina</taxon>
        <taxon>Agaricomycetes</taxon>
        <taxon>Agaricomycetidae</taxon>
        <taxon>Boletales</taxon>
        <taxon>Suillineae</taxon>
        <taxon>Rhizopogonaceae</taxon>
        <taxon>Rhizopogon</taxon>
    </lineage>
</organism>
<reference evidence="1 2" key="1">
    <citation type="submission" date="2016-03" db="EMBL/GenBank/DDBJ databases">
        <title>Comparative genomics of the ectomycorrhizal sister species Rhizopogon vinicolor and Rhizopogon vesiculosus (Basidiomycota: Boletales) reveals a divergence of the mating type B locus.</title>
        <authorList>
            <person name="Mujic A.B."/>
            <person name="Kuo A."/>
            <person name="Tritt A."/>
            <person name="Lipzen A."/>
            <person name="Chen C."/>
            <person name="Johnson J."/>
            <person name="Sharma A."/>
            <person name="Barry K."/>
            <person name="Grigoriev I.V."/>
            <person name="Spatafora J.W."/>
        </authorList>
    </citation>
    <scope>NUCLEOTIDE SEQUENCE [LARGE SCALE GENOMIC DNA]</scope>
    <source>
        <strain evidence="1 2">AM-OR11-056</strain>
    </source>
</reference>
<comment type="caution">
    <text evidence="1">The sequence shown here is derived from an EMBL/GenBank/DDBJ whole genome shotgun (WGS) entry which is preliminary data.</text>
</comment>
<dbReference type="AlphaFoldDB" id="A0A1J8PGG0"/>
<name>A0A1J8PGG0_9AGAM</name>
<dbReference type="Proteomes" id="UP000183567">
    <property type="component" value="Unassembled WGS sequence"/>
</dbReference>
<evidence type="ECO:0000313" key="2">
    <source>
        <dbReference type="Proteomes" id="UP000183567"/>
    </source>
</evidence>
<accession>A0A1J8PGG0</accession>
<keyword evidence="2" id="KW-1185">Reference proteome</keyword>
<protein>
    <submittedName>
        <fullName evidence="1">Uncharacterized protein</fullName>
    </submittedName>
</protein>
<dbReference type="OrthoDB" id="10529342at2759"/>
<sequence length="74" mass="8575">MQRSSRSARGKASSQNFPLATADPRLWKLHVPRIDSLYMSPHKLLKRLKFSSLGLKNRKKVKVNLKWLSPLKHP</sequence>
<gene>
    <name evidence="1" type="ORF">AZE42_02241</name>
</gene>